<gene>
    <name evidence="1" type="ORF">CMC5_080420</name>
</gene>
<dbReference type="OrthoDB" id="9826349at2"/>
<evidence type="ECO:0000313" key="2">
    <source>
        <dbReference type="Proteomes" id="UP000067626"/>
    </source>
</evidence>
<accession>A0A0K1ES97</accession>
<dbReference type="AlphaFoldDB" id="A0A0K1ES97"/>
<protein>
    <submittedName>
        <fullName evidence="1">Uncharacterized protein</fullName>
    </submittedName>
</protein>
<dbReference type="STRING" id="52.CMC5_080420"/>
<dbReference type="RefSeq" id="WP_050435222.1">
    <property type="nucleotide sequence ID" value="NZ_CP012159.1"/>
</dbReference>
<reference evidence="1 2" key="1">
    <citation type="submission" date="2015-07" db="EMBL/GenBank/DDBJ databases">
        <title>Genome analysis of myxobacterium Chondromyces crocatus Cm c5 reveals a high potential for natural compound synthesis and the genetic basis for the loss of fruiting body formation.</title>
        <authorList>
            <person name="Zaburannyi N."/>
            <person name="Bunk B."/>
            <person name="Maier J."/>
            <person name="Overmann J."/>
            <person name="Mueller R."/>
        </authorList>
    </citation>
    <scope>NUCLEOTIDE SEQUENCE [LARGE SCALE GENOMIC DNA]</scope>
    <source>
        <strain evidence="1 2">Cm c5</strain>
    </source>
</reference>
<dbReference type="PATRIC" id="fig|52.7.peg.8844"/>
<dbReference type="KEGG" id="ccro:CMC5_080420"/>
<keyword evidence="2" id="KW-1185">Reference proteome</keyword>
<dbReference type="Proteomes" id="UP000067626">
    <property type="component" value="Chromosome"/>
</dbReference>
<organism evidence="1 2">
    <name type="scientific">Chondromyces crocatus</name>
    <dbReference type="NCBI Taxonomy" id="52"/>
    <lineage>
        <taxon>Bacteria</taxon>
        <taxon>Pseudomonadati</taxon>
        <taxon>Myxococcota</taxon>
        <taxon>Polyangia</taxon>
        <taxon>Polyangiales</taxon>
        <taxon>Polyangiaceae</taxon>
        <taxon>Chondromyces</taxon>
    </lineage>
</organism>
<sequence length="360" mass="35553">MRISPASWLAPQAASASRVLGLLGPLVAAVVLGCGGSAPAKPAATAAGATTTKPASVTCPSFGGDAASGPFDFATAFGVDEAMGARLARMVRLVGELERTATALDTETRATCSALAVDLGATPAELGTASASASGSSATANGASASRAPHPCVTAATRLAALRKSLGTAQLSVSVSDVSCGIPKDAVASCAGECLTGKEGITSAVDCGLASSGPSCQLDFALPDASPQCVTQCAVRALRDVRCSANVDVRLGTGDGATDARFAAVAEGLRRDLPRLVTLGASVGPRALQLGKDVTALVEDLAATIDTLMDGDKAIERRVVIGAVLASCVAPELGGALRASTSLQATLTQAIDLHGALVGR</sequence>
<name>A0A0K1ES97_CHOCO</name>
<evidence type="ECO:0000313" key="1">
    <source>
        <dbReference type="EMBL" id="AKT43805.1"/>
    </source>
</evidence>
<dbReference type="EMBL" id="CP012159">
    <property type="protein sequence ID" value="AKT43805.1"/>
    <property type="molecule type" value="Genomic_DNA"/>
</dbReference>
<proteinExistence type="predicted"/>
<dbReference type="PROSITE" id="PS51257">
    <property type="entry name" value="PROKAR_LIPOPROTEIN"/>
    <property type="match status" value="1"/>
</dbReference>